<gene>
    <name evidence="1" type="ORF">L2E82_08813</name>
</gene>
<protein>
    <submittedName>
        <fullName evidence="1">Uncharacterized protein</fullName>
    </submittedName>
</protein>
<name>A0ACB9G715_CICIN</name>
<dbReference type="Proteomes" id="UP001055811">
    <property type="component" value="Linkage Group LG02"/>
</dbReference>
<proteinExistence type="predicted"/>
<evidence type="ECO:0000313" key="2">
    <source>
        <dbReference type="Proteomes" id="UP001055811"/>
    </source>
</evidence>
<evidence type="ECO:0000313" key="1">
    <source>
        <dbReference type="EMBL" id="KAI3779209.1"/>
    </source>
</evidence>
<accession>A0ACB9G715</accession>
<dbReference type="EMBL" id="CM042010">
    <property type="protein sequence ID" value="KAI3779209.1"/>
    <property type="molecule type" value="Genomic_DNA"/>
</dbReference>
<comment type="caution">
    <text evidence="1">The sequence shown here is derived from an EMBL/GenBank/DDBJ whole genome shotgun (WGS) entry which is preliminary data.</text>
</comment>
<organism evidence="1 2">
    <name type="scientific">Cichorium intybus</name>
    <name type="common">Chicory</name>
    <dbReference type="NCBI Taxonomy" id="13427"/>
    <lineage>
        <taxon>Eukaryota</taxon>
        <taxon>Viridiplantae</taxon>
        <taxon>Streptophyta</taxon>
        <taxon>Embryophyta</taxon>
        <taxon>Tracheophyta</taxon>
        <taxon>Spermatophyta</taxon>
        <taxon>Magnoliopsida</taxon>
        <taxon>eudicotyledons</taxon>
        <taxon>Gunneridae</taxon>
        <taxon>Pentapetalae</taxon>
        <taxon>asterids</taxon>
        <taxon>campanulids</taxon>
        <taxon>Asterales</taxon>
        <taxon>Asteraceae</taxon>
        <taxon>Cichorioideae</taxon>
        <taxon>Cichorieae</taxon>
        <taxon>Cichoriinae</taxon>
        <taxon>Cichorium</taxon>
    </lineage>
</organism>
<reference evidence="1 2" key="2">
    <citation type="journal article" date="2022" name="Mol. Ecol. Resour.">
        <title>The genomes of chicory, endive, great burdock and yacon provide insights into Asteraceae paleo-polyploidization history and plant inulin production.</title>
        <authorList>
            <person name="Fan W."/>
            <person name="Wang S."/>
            <person name="Wang H."/>
            <person name="Wang A."/>
            <person name="Jiang F."/>
            <person name="Liu H."/>
            <person name="Zhao H."/>
            <person name="Xu D."/>
            <person name="Zhang Y."/>
        </authorList>
    </citation>
    <scope>NUCLEOTIDE SEQUENCE [LARGE SCALE GENOMIC DNA]</scope>
    <source>
        <strain evidence="2">cv. Punajuju</strain>
        <tissue evidence="1">Leaves</tissue>
    </source>
</reference>
<sequence length="117" mass="13063">MAGNTYVSKGYSTYTYIPDLQGGYDHGPQNPINQYAVESKTSAMVSGRPAIGYTDYVGSPSKIDVHSLAMSSSPNAVHRTTDELSTHAQSLEPQKRYGRPTFVAKPHDIYKKRHWWL</sequence>
<keyword evidence="2" id="KW-1185">Reference proteome</keyword>
<reference evidence="2" key="1">
    <citation type="journal article" date="2022" name="Mol. Ecol. Resour.">
        <title>The genomes of chicory, endive, great burdock and yacon provide insights into Asteraceae palaeo-polyploidization history and plant inulin production.</title>
        <authorList>
            <person name="Fan W."/>
            <person name="Wang S."/>
            <person name="Wang H."/>
            <person name="Wang A."/>
            <person name="Jiang F."/>
            <person name="Liu H."/>
            <person name="Zhao H."/>
            <person name="Xu D."/>
            <person name="Zhang Y."/>
        </authorList>
    </citation>
    <scope>NUCLEOTIDE SEQUENCE [LARGE SCALE GENOMIC DNA]</scope>
    <source>
        <strain evidence="2">cv. Punajuju</strain>
    </source>
</reference>